<dbReference type="Pfam" id="PF00386">
    <property type="entry name" value="C1q"/>
    <property type="match status" value="3"/>
</dbReference>
<sequence length="441" mass="48034">MVSSNVDAKFNPIAFTVAQDSLKFTIAQVIPYSTTITIHNPATNITKGVFRCTKNGIYEFQVYAESHSNDRLFLEIYQNNSLAATLYGHTTADYATAGNAVILKLKVDDTVMIKSKGAYPVYLYNPGTNENTFTGVEMGSQYSSNDKRQLVAFSVVSNHHQNVAGGASVQYNTNLLDDDGSFNLSTGLFHVPSSGYYVFHFFSALNGSIARQNEELWQDLVHNGNYVCSIYAFTDYDWADAGNTVILHLMEGDTMTVRAHPTLQNNLYGSQDHIFTSFSGVQIISDSDIAMPGTQDTDPVVIFSVGLTSNATGISNGETIKFDKIFVDNKNTYSRVTGQFVAHVTGLYEFYYHCLSAKGTYLSIQLRHNGRTVINGAHAHNKGHRASSGNSAVMELSGGETMDVSGTPSSGYNYLIGGANETFCTFSGHLLYAYGPGAIIG</sequence>
<evidence type="ECO:0000256" key="1">
    <source>
        <dbReference type="ARBA" id="ARBA00004613"/>
    </source>
</evidence>
<dbReference type="SMART" id="SM00110">
    <property type="entry name" value="C1Q"/>
    <property type="match status" value="2"/>
</dbReference>
<dbReference type="InterPro" id="IPR050392">
    <property type="entry name" value="Collagen/C1q_domain"/>
</dbReference>
<protein>
    <submittedName>
        <fullName evidence="4">C1QL2-like protein</fullName>
    </submittedName>
</protein>
<dbReference type="PANTHER" id="PTHR15427">
    <property type="entry name" value="EMILIN ELASTIN MICROFIBRIL INTERFACE-LOCATED PROTEIN ELASTIN MICROFIBRIL INTERFACER"/>
    <property type="match status" value="1"/>
</dbReference>
<gene>
    <name evidence="4" type="ORF">MAR_005264</name>
</gene>
<evidence type="ECO:0000256" key="2">
    <source>
        <dbReference type="ARBA" id="ARBA00022525"/>
    </source>
</evidence>
<feature type="domain" description="C1q" evidence="3">
    <location>
        <begin position="296"/>
        <end position="437"/>
    </location>
</feature>
<keyword evidence="5" id="KW-1185">Reference proteome</keyword>
<organism evidence="4 5">
    <name type="scientific">Mya arenaria</name>
    <name type="common">Soft-shell clam</name>
    <dbReference type="NCBI Taxonomy" id="6604"/>
    <lineage>
        <taxon>Eukaryota</taxon>
        <taxon>Metazoa</taxon>
        <taxon>Spiralia</taxon>
        <taxon>Lophotrochozoa</taxon>
        <taxon>Mollusca</taxon>
        <taxon>Bivalvia</taxon>
        <taxon>Autobranchia</taxon>
        <taxon>Heteroconchia</taxon>
        <taxon>Euheterodonta</taxon>
        <taxon>Imparidentia</taxon>
        <taxon>Neoheterodontei</taxon>
        <taxon>Myida</taxon>
        <taxon>Myoidea</taxon>
        <taxon>Myidae</taxon>
        <taxon>Mya</taxon>
    </lineage>
</organism>
<dbReference type="PROSITE" id="PS50871">
    <property type="entry name" value="C1Q"/>
    <property type="match status" value="3"/>
</dbReference>
<evidence type="ECO:0000259" key="3">
    <source>
        <dbReference type="PROSITE" id="PS50871"/>
    </source>
</evidence>
<dbReference type="PANTHER" id="PTHR15427:SF33">
    <property type="entry name" value="COLLAGEN IV NC1 DOMAIN-CONTAINING PROTEIN"/>
    <property type="match status" value="1"/>
</dbReference>
<evidence type="ECO:0000313" key="5">
    <source>
        <dbReference type="Proteomes" id="UP001164746"/>
    </source>
</evidence>
<dbReference type="Proteomes" id="UP001164746">
    <property type="component" value="Chromosome 9"/>
</dbReference>
<dbReference type="InterPro" id="IPR001073">
    <property type="entry name" value="C1q_dom"/>
</dbReference>
<feature type="domain" description="C1q" evidence="3">
    <location>
        <begin position="146"/>
        <end position="289"/>
    </location>
</feature>
<dbReference type="EMBL" id="CP111020">
    <property type="protein sequence ID" value="WAR15159.1"/>
    <property type="molecule type" value="Genomic_DNA"/>
</dbReference>
<dbReference type="Gene3D" id="2.60.120.40">
    <property type="match status" value="3"/>
</dbReference>
<evidence type="ECO:0000313" key="4">
    <source>
        <dbReference type="EMBL" id="WAR15159.1"/>
    </source>
</evidence>
<comment type="subcellular location">
    <subcellularLocation>
        <location evidence="1">Secreted</location>
    </subcellularLocation>
</comment>
<feature type="domain" description="C1q" evidence="3">
    <location>
        <begin position="8"/>
        <end position="144"/>
    </location>
</feature>
<accession>A0ABY7F1U7</accession>
<dbReference type="SUPFAM" id="SSF49842">
    <property type="entry name" value="TNF-like"/>
    <property type="match status" value="3"/>
</dbReference>
<proteinExistence type="predicted"/>
<dbReference type="InterPro" id="IPR008983">
    <property type="entry name" value="Tumour_necrosis_fac-like_dom"/>
</dbReference>
<keyword evidence="2" id="KW-0964">Secreted</keyword>
<reference evidence="4" key="1">
    <citation type="submission" date="2022-11" db="EMBL/GenBank/DDBJ databases">
        <title>Centuries of genome instability and evolution in soft-shell clam transmissible cancer (bioRxiv).</title>
        <authorList>
            <person name="Hart S.F.M."/>
            <person name="Yonemitsu M.A."/>
            <person name="Giersch R.M."/>
            <person name="Beal B.F."/>
            <person name="Arriagada G."/>
            <person name="Davis B.W."/>
            <person name="Ostrander E.A."/>
            <person name="Goff S.P."/>
            <person name="Metzger M.J."/>
        </authorList>
    </citation>
    <scope>NUCLEOTIDE SEQUENCE</scope>
    <source>
        <strain evidence="4">MELC-2E11</strain>
        <tissue evidence="4">Siphon/mantle</tissue>
    </source>
</reference>
<name>A0ABY7F1U7_MYAAR</name>
<dbReference type="PRINTS" id="PR00007">
    <property type="entry name" value="COMPLEMNTC1Q"/>
</dbReference>